<dbReference type="AlphaFoldDB" id="A0A3N1LHF3"/>
<accession>A0A3N1LHF3</accession>
<dbReference type="Proteomes" id="UP000278222">
    <property type="component" value="Unassembled WGS sequence"/>
</dbReference>
<protein>
    <recommendedName>
        <fullName evidence="3">Esterase</fullName>
    </recommendedName>
</protein>
<dbReference type="EMBL" id="RJKX01000014">
    <property type="protein sequence ID" value="ROP90782.1"/>
    <property type="molecule type" value="Genomic_DNA"/>
</dbReference>
<gene>
    <name evidence="1" type="ORF">EDC65_2641</name>
</gene>
<evidence type="ECO:0000313" key="2">
    <source>
        <dbReference type="Proteomes" id="UP000278222"/>
    </source>
</evidence>
<dbReference type="Gene3D" id="3.40.50.1820">
    <property type="entry name" value="alpha/beta hydrolase"/>
    <property type="match status" value="1"/>
</dbReference>
<proteinExistence type="predicted"/>
<keyword evidence="2" id="KW-1185">Reference proteome</keyword>
<dbReference type="SUPFAM" id="SSF53474">
    <property type="entry name" value="alpha/beta-Hydrolases"/>
    <property type="match status" value="1"/>
</dbReference>
<organism evidence="1 2">
    <name type="scientific">Stella humosa</name>
    <dbReference type="NCBI Taxonomy" id="94"/>
    <lineage>
        <taxon>Bacteria</taxon>
        <taxon>Pseudomonadati</taxon>
        <taxon>Pseudomonadota</taxon>
        <taxon>Alphaproteobacteria</taxon>
        <taxon>Rhodospirillales</taxon>
        <taxon>Stellaceae</taxon>
        <taxon>Stella</taxon>
    </lineage>
</organism>
<dbReference type="InterPro" id="IPR029058">
    <property type="entry name" value="AB_hydrolase_fold"/>
</dbReference>
<sequence length="308" mass="33313">MPRWANWCSKSDGKPAVASVYATQLAACRTDNEINRLHIALDTVITPREFEAVAGEMGNGGPPPVTAWIERTRRAMLVSGLPTQPYARRSIAGQFWLYFHPDRGPAGRDLIIAFAGDAHRLMLPTPIFLQHCRAETFDLLLLRDPARSYYLKGVEGIADDFPGLLAAVDGLVDRARYRRVLALGCSGGGLPAIWTAIAMDLARGISIGGTSPTLTDDPRLATRGISFAPLETLIASRQGALPDMVVAFGADCANDRRKAEALATVLPVRFDIVPGVDRHNLVAELLQRGELRAFLDRILAIDAPPAAA</sequence>
<evidence type="ECO:0000313" key="1">
    <source>
        <dbReference type="EMBL" id="ROP90782.1"/>
    </source>
</evidence>
<name>A0A3N1LHF3_9PROT</name>
<comment type="caution">
    <text evidence="1">The sequence shown here is derived from an EMBL/GenBank/DDBJ whole genome shotgun (WGS) entry which is preliminary data.</text>
</comment>
<evidence type="ECO:0008006" key="3">
    <source>
        <dbReference type="Google" id="ProtNLM"/>
    </source>
</evidence>
<reference evidence="1 2" key="1">
    <citation type="submission" date="2018-11" db="EMBL/GenBank/DDBJ databases">
        <title>Genomic Encyclopedia of Type Strains, Phase IV (KMG-IV): sequencing the most valuable type-strain genomes for metagenomic binning, comparative biology and taxonomic classification.</title>
        <authorList>
            <person name="Goeker M."/>
        </authorList>
    </citation>
    <scope>NUCLEOTIDE SEQUENCE [LARGE SCALE GENOMIC DNA]</scope>
    <source>
        <strain evidence="1 2">DSM 5900</strain>
    </source>
</reference>